<dbReference type="InterPro" id="IPR000415">
    <property type="entry name" value="Nitroreductase-like"/>
</dbReference>
<dbReference type="Proteomes" id="UP001527866">
    <property type="component" value="Unassembled WGS sequence"/>
</dbReference>
<sequence>MYSTDHLTAVPPGLPPGLAHAFAADPPGEARPPGPRVNPWGAAGAVPVAVPGRLGDLLGGLWSGEGFHRLEDGTPTNVRRRPVPSAGGAYPVQTHVVVGASGARGDGGGSLEPGRYVYDHDRDTLLRRADVDSYTDTDTDTGAGADGAVGPGAGTHVVLTVQPGRSYGRYRHRAWPLWIADTAYALAAVEFLTRASSVRLGPGAPLRGLLGVPRAAEHEWWTRRGLAPEIPLASIELPDTWSVDAGRREALAARRSPAIGEFAAAARARLCVVGSAARVPETRGAVEACEQAWVLGAHRLETWSVPVDASTAAVAEVLWRAHREAAHLCYSSALTGEWRCRPVSGFRAVQGRWTVHAVAMLPGSAECGVTGPGTRSAEEVA</sequence>
<evidence type="ECO:0000313" key="2">
    <source>
        <dbReference type="Proteomes" id="UP001527866"/>
    </source>
</evidence>
<dbReference type="Gene3D" id="3.40.109.10">
    <property type="entry name" value="NADH Oxidase"/>
    <property type="match status" value="1"/>
</dbReference>
<gene>
    <name evidence="1" type="ORF">O4J56_14785</name>
</gene>
<organism evidence="1 2">
    <name type="scientific">Nocardiopsis endophytica</name>
    <dbReference type="NCBI Taxonomy" id="3018445"/>
    <lineage>
        <taxon>Bacteria</taxon>
        <taxon>Bacillati</taxon>
        <taxon>Actinomycetota</taxon>
        <taxon>Actinomycetes</taxon>
        <taxon>Streptosporangiales</taxon>
        <taxon>Nocardiopsidaceae</taxon>
        <taxon>Nocardiopsis</taxon>
    </lineage>
</organism>
<reference evidence="1 2" key="1">
    <citation type="submission" date="2023-01" db="EMBL/GenBank/DDBJ databases">
        <title>Draft genome sequence of Nocardiopsis sp. RSe5-2 isolated from halophytes.</title>
        <authorList>
            <person name="Duangmal K."/>
            <person name="Chantavorakit T."/>
        </authorList>
    </citation>
    <scope>NUCLEOTIDE SEQUENCE [LARGE SCALE GENOMIC DNA]</scope>
    <source>
        <strain evidence="1 2">RSe5-2</strain>
    </source>
</reference>
<keyword evidence="2" id="KW-1185">Reference proteome</keyword>
<comment type="caution">
    <text evidence="1">The sequence shown here is derived from an EMBL/GenBank/DDBJ whole genome shotgun (WGS) entry which is preliminary data.</text>
</comment>
<accession>A0ABT4U4N3</accession>
<dbReference type="RefSeq" id="WP_270686360.1">
    <property type="nucleotide sequence ID" value="NZ_JAQFWQ010000038.1"/>
</dbReference>
<dbReference type="EMBL" id="JAQFWQ010000038">
    <property type="protein sequence ID" value="MDA2811907.1"/>
    <property type="molecule type" value="Genomic_DNA"/>
</dbReference>
<name>A0ABT4U4N3_9ACTN</name>
<evidence type="ECO:0000313" key="1">
    <source>
        <dbReference type="EMBL" id="MDA2811907.1"/>
    </source>
</evidence>
<proteinExistence type="predicted"/>
<protein>
    <submittedName>
        <fullName evidence="1">Uncharacterized protein</fullName>
    </submittedName>
</protein>